<dbReference type="Pfam" id="PF00929">
    <property type="entry name" value="RNase_T"/>
    <property type="match status" value="1"/>
</dbReference>
<reference evidence="6" key="1">
    <citation type="submission" date="2021-03" db="EMBL/GenBank/DDBJ databases">
        <title>Chromosome level genome of the anhydrobiotic midge Polypedilum vanderplanki.</title>
        <authorList>
            <person name="Yoshida Y."/>
            <person name="Kikawada T."/>
            <person name="Gusev O."/>
        </authorList>
    </citation>
    <scope>NUCLEOTIDE SEQUENCE</scope>
    <source>
        <strain evidence="6">NIAS01</strain>
        <tissue evidence="6">Whole body or cell culture</tissue>
    </source>
</reference>
<evidence type="ECO:0000256" key="2">
    <source>
        <dbReference type="ARBA" id="ARBA00022801"/>
    </source>
</evidence>
<dbReference type="Proteomes" id="UP001107558">
    <property type="component" value="Chromosome 1"/>
</dbReference>
<evidence type="ECO:0000256" key="3">
    <source>
        <dbReference type="ARBA" id="ARBA00022839"/>
    </source>
</evidence>
<dbReference type="InterPro" id="IPR047201">
    <property type="entry name" value="ERI-1_3'hExo-like"/>
</dbReference>
<dbReference type="InterPro" id="IPR012337">
    <property type="entry name" value="RNaseH-like_sf"/>
</dbReference>
<gene>
    <name evidence="6" type="ORF">PVAND_011719</name>
</gene>
<keyword evidence="4" id="KW-0175">Coiled coil</keyword>
<dbReference type="CDD" id="cd06133">
    <property type="entry name" value="ERI-1_3'hExo_like"/>
    <property type="match status" value="1"/>
</dbReference>
<evidence type="ECO:0000313" key="6">
    <source>
        <dbReference type="EMBL" id="KAG5682363.1"/>
    </source>
</evidence>
<sequence length="259" mass="30644">MNNLQSITDQIEEVEKLLKEQKAKRIRKKLKKKEIKDHPYIYLLCIDFEATCFDMPTYQKRKIQEIIEFPAVLINLQNGVIESEFHRYVRPTEIGILSEYCTNLTKISQATVDSAKVLQDVIEEFRIWLKELIKEKNLIMPKTKKSNLDGNCCICTWTNWDILIQLRNECNRKQLKKLSVFNQWMDLKEIFINERCSPKEQYSFSQALAKEGIEFIGQPHSGIDDARMTARLAYKLHTEGSYLRITRDMNHYSKINRPF</sequence>
<dbReference type="GO" id="GO:0003676">
    <property type="term" value="F:nucleic acid binding"/>
    <property type="evidence" value="ECO:0007669"/>
    <property type="project" value="InterPro"/>
</dbReference>
<accession>A0A9J6CL25</accession>
<name>A0A9J6CL25_POLVA</name>
<feature type="coiled-coil region" evidence="4">
    <location>
        <begin position="4"/>
        <end position="31"/>
    </location>
</feature>
<dbReference type="PANTHER" id="PTHR23044:SF61">
    <property type="entry name" value="3'-5' EXORIBONUCLEASE 1-RELATED"/>
    <property type="match status" value="1"/>
</dbReference>
<keyword evidence="1" id="KW-0540">Nuclease</keyword>
<evidence type="ECO:0000256" key="1">
    <source>
        <dbReference type="ARBA" id="ARBA00022722"/>
    </source>
</evidence>
<dbReference type="SUPFAM" id="SSF53098">
    <property type="entry name" value="Ribonuclease H-like"/>
    <property type="match status" value="1"/>
</dbReference>
<keyword evidence="7" id="KW-1185">Reference proteome</keyword>
<dbReference type="PANTHER" id="PTHR23044">
    <property type="entry name" value="3'-5' EXONUCLEASE ERI1-RELATED"/>
    <property type="match status" value="1"/>
</dbReference>
<organism evidence="6 7">
    <name type="scientific">Polypedilum vanderplanki</name>
    <name type="common">Sleeping chironomid midge</name>
    <dbReference type="NCBI Taxonomy" id="319348"/>
    <lineage>
        <taxon>Eukaryota</taxon>
        <taxon>Metazoa</taxon>
        <taxon>Ecdysozoa</taxon>
        <taxon>Arthropoda</taxon>
        <taxon>Hexapoda</taxon>
        <taxon>Insecta</taxon>
        <taxon>Pterygota</taxon>
        <taxon>Neoptera</taxon>
        <taxon>Endopterygota</taxon>
        <taxon>Diptera</taxon>
        <taxon>Nematocera</taxon>
        <taxon>Chironomoidea</taxon>
        <taxon>Chironomidae</taxon>
        <taxon>Chironominae</taxon>
        <taxon>Polypedilum</taxon>
        <taxon>Polypedilum</taxon>
    </lineage>
</organism>
<dbReference type="OrthoDB" id="448399at2759"/>
<protein>
    <recommendedName>
        <fullName evidence="5">Exonuclease domain-containing protein</fullName>
    </recommendedName>
</protein>
<feature type="domain" description="Exonuclease" evidence="5">
    <location>
        <begin position="42"/>
        <end position="242"/>
    </location>
</feature>
<dbReference type="SMART" id="SM00479">
    <property type="entry name" value="EXOIII"/>
    <property type="match status" value="1"/>
</dbReference>
<keyword evidence="3" id="KW-0269">Exonuclease</keyword>
<dbReference type="GO" id="GO:0000175">
    <property type="term" value="F:3'-5'-RNA exonuclease activity"/>
    <property type="evidence" value="ECO:0007669"/>
    <property type="project" value="InterPro"/>
</dbReference>
<dbReference type="InterPro" id="IPR013520">
    <property type="entry name" value="Ribonucl_H"/>
</dbReference>
<keyword evidence="2" id="KW-0378">Hydrolase</keyword>
<dbReference type="AlphaFoldDB" id="A0A9J6CL25"/>
<dbReference type="EMBL" id="JADBJN010000001">
    <property type="protein sequence ID" value="KAG5682363.1"/>
    <property type="molecule type" value="Genomic_DNA"/>
</dbReference>
<evidence type="ECO:0000256" key="4">
    <source>
        <dbReference type="SAM" id="Coils"/>
    </source>
</evidence>
<dbReference type="Gene3D" id="3.30.420.10">
    <property type="entry name" value="Ribonuclease H-like superfamily/Ribonuclease H"/>
    <property type="match status" value="1"/>
</dbReference>
<proteinExistence type="predicted"/>
<dbReference type="InterPro" id="IPR051274">
    <property type="entry name" value="3-5_Exoribonuclease"/>
</dbReference>
<comment type="caution">
    <text evidence="6">The sequence shown here is derived from an EMBL/GenBank/DDBJ whole genome shotgun (WGS) entry which is preliminary data.</text>
</comment>
<dbReference type="InterPro" id="IPR036397">
    <property type="entry name" value="RNaseH_sf"/>
</dbReference>
<evidence type="ECO:0000259" key="5">
    <source>
        <dbReference type="SMART" id="SM00479"/>
    </source>
</evidence>
<evidence type="ECO:0000313" key="7">
    <source>
        <dbReference type="Proteomes" id="UP001107558"/>
    </source>
</evidence>